<accession>A0A914CZQ1</accession>
<organism evidence="1 2">
    <name type="scientific">Acrobeloides nanus</name>
    <dbReference type="NCBI Taxonomy" id="290746"/>
    <lineage>
        <taxon>Eukaryota</taxon>
        <taxon>Metazoa</taxon>
        <taxon>Ecdysozoa</taxon>
        <taxon>Nematoda</taxon>
        <taxon>Chromadorea</taxon>
        <taxon>Rhabditida</taxon>
        <taxon>Tylenchina</taxon>
        <taxon>Cephalobomorpha</taxon>
        <taxon>Cephaloboidea</taxon>
        <taxon>Cephalobidae</taxon>
        <taxon>Acrobeloides</taxon>
    </lineage>
</organism>
<reference evidence="2" key="1">
    <citation type="submission" date="2022-11" db="UniProtKB">
        <authorList>
            <consortium name="WormBaseParasite"/>
        </authorList>
    </citation>
    <scope>IDENTIFICATION</scope>
</reference>
<protein>
    <submittedName>
        <fullName evidence="2">Uncharacterized protein</fullName>
    </submittedName>
</protein>
<proteinExistence type="predicted"/>
<evidence type="ECO:0000313" key="1">
    <source>
        <dbReference type="Proteomes" id="UP000887540"/>
    </source>
</evidence>
<dbReference type="AlphaFoldDB" id="A0A914CZQ1"/>
<name>A0A914CZQ1_9BILA</name>
<evidence type="ECO:0000313" key="2">
    <source>
        <dbReference type="WBParaSite" id="ACRNAN_scaffold16778.g16614.t1"/>
    </source>
</evidence>
<keyword evidence="1" id="KW-1185">Reference proteome</keyword>
<dbReference type="WBParaSite" id="ACRNAN_scaffold16778.g16614.t1">
    <property type="protein sequence ID" value="ACRNAN_scaffold16778.g16614.t1"/>
    <property type="gene ID" value="ACRNAN_scaffold16778.g16614"/>
</dbReference>
<sequence>MATQFTRFKRYGLLNVEHFGGRSMLEVPLVDRCVEEEFGEGMEFNSTRSHWSSGGRLPGAFEEVYRGRRWPF</sequence>
<dbReference type="Proteomes" id="UP000887540">
    <property type="component" value="Unplaced"/>
</dbReference>